<keyword evidence="1" id="KW-0472">Membrane</keyword>
<protein>
    <submittedName>
        <fullName evidence="2">Uncharacterized protein</fullName>
    </submittedName>
</protein>
<accession>A0A8D9EBF4</accession>
<evidence type="ECO:0000313" key="2">
    <source>
        <dbReference type="EMBL" id="CAG6747402.1"/>
    </source>
</evidence>
<dbReference type="EMBL" id="HBUF01514137">
    <property type="protein sequence ID" value="CAG6747402.1"/>
    <property type="molecule type" value="Transcribed_RNA"/>
</dbReference>
<name>A0A8D9EBF4_9HEMI</name>
<feature type="transmembrane region" description="Helical" evidence="1">
    <location>
        <begin position="86"/>
        <end position="108"/>
    </location>
</feature>
<evidence type="ECO:0000256" key="1">
    <source>
        <dbReference type="SAM" id="Phobius"/>
    </source>
</evidence>
<keyword evidence="1" id="KW-1133">Transmembrane helix</keyword>
<dbReference type="AlphaFoldDB" id="A0A8D9EBF4"/>
<feature type="transmembrane region" description="Helical" evidence="1">
    <location>
        <begin position="24"/>
        <end position="47"/>
    </location>
</feature>
<keyword evidence="1" id="KW-0812">Transmembrane</keyword>
<reference evidence="2" key="1">
    <citation type="submission" date="2021-05" db="EMBL/GenBank/DDBJ databases">
        <authorList>
            <person name="Alioto T."/>
            <person name="Alioto T."/>
            <person name="Gomez Garrido J."/>
        </authorList>
    </citation>
    <scope>NUCLEOTIDE SEQUENCE</scope>
</reference>
<sequence>MCNVWSKLCPLPLTRLFPYISQEFFYILDMSVFVEFRFMLLFIHTVLYTHTHLLFIQIFVFVTAVVFLVLCFLISVLFVTPCGLSFSSWLVVTFSIYSYTLTAGYSLFIKFWF</sequence>
<proteinExistence type="predicted"/>
<organism evidence="2">
    <name type="scientific">Cacopsylla melanoneura</name>
    <dbReference type="NCBI Taxonomy" id="428564"/>
    <lineage>
        <taxon>Eukaryota</taxon>
        <taxon>Metazoa</taxon>
        <taxon>Ecdysozoa</taxon>
        <taxon>Arthropoda</taxon>
        <taxon>Hexapoda</taxon>
        <taxon>Insecta</taxon>
        <taxon>Pterygota</taxon>
        <taxon>Neoptera</taxon>
        <taxon>Paraneoptera</taxon>
        <taxon>Hemiptera</taxon>
        <taxon>Sternorrhyncha</taxon>
        <taxon>Psylloidea</taxon>
        <taxon>Psyllidae</taxon>
        <taxon>Psyllinae</taxon>
        <taxon>Cacopsylla</taxon>
    </lineage>
</organism>
<feature type="transmembrane region" description="Helical" evidence="1">
    <location>
        <begin position="54"/>
        <end position="80"/>
    </location>
</feature>